<dbReference type="RefSeq" id="WP_120516795.1">
    <property type="nucleotide sequence ID" value="NZ_QXZY01000007.1"/>
</dbReference>
<keyword evidence="1" id="KW-0472">Membrane</keyword>
<keyword evidence="3" id="KW-1185">Reference proteome</keyword>
<feature type="transmembrane region" description="Helical" evidence="1">
    <location>
        <begin position="6"/>
        <end position="21"/>
    </location>
</feature>
<feature type="transmembrane region" description="Helical" evidence="1">
    <location>
        <begin position="53"/>
        <end position="73"/>
    </location>
</feature>
<sequence>MPDLSFIAITLAAILFFYFGTGRNTGVLVVSLSWMVLVGVVSGAGFFEDERSGLPKVMLGVNLPVILYVVYLYRQLNPDKIQQNWLLAVHALRVLVEITLYRLFLDGKIPRIMTFEGWNFDILIGLTAILLLAYRLYSGKGINRLFFRAWNIAGIVFLAIIVITAILSAPSPIQQLAFDQPNIAVTRFPYIFLPAIVVPLVLLSHLLVLKSIGKQGSRRK</sequence>
<feature type="transmembrane region" description="Helical" evidence="1">
    <location>
        <begin position="188"/>
        <end position="209"/>
    </location>
</feature>
<evidence type="ECO:0000313" key="3">
    <source>
        <dbReference type="Proteomes" id="UP000279089"/>
    </source>
</evidence>
<protein>
    <submittedName>
        <fullName evidence="2">Uncharacterized protein</fullName>
    </submittedName>
</protein>
<proteinExistence type="predicted"/>
<evidence type="ECO:0000313" key="2">
    <source>
        <dbReference type="EMBL" id="RPD40898.1"/>
    </source>
</evidence>
<dbReference type="Proteomes" id="UP000279089">
    <property type="component" value="Unassembled WGS sequence"/>
</dbReference>
<keyword evidence="1" id="KW-0812">Transmembrane</keyword>
<reference evidence="3" key="1">
    <citation type="submission" date="2018-11" db="EMBL/GenBank/DDBJ databases">
        <title>Chitinophaga lutea sp.nov., isolate from arsenic contaminated soil.</title>
        <authorList>
            <person name="Zong Y."/>
        </authorList>
    </citation>
    <scope>NUCLEOTIDE SEQUENCE [LARGE SCALE GENOMIC DNA]</scope>
    <source>
        <strain evidence="3">YLT18</strain>
    </source>
</reference>
<organism evidence="2 3">
    <name type="scientific">Chitinophaga barathri</name>
    <dbReference type="NCBI Taxonomy" id="1647451"/>
    <lineage>
        <taxon>Bacteria</taxon>
        <taxon>Pseudomonadati</taxon>
        <taxon>Bacteroidota</taxon>
        <taxon>Chitinophagia</taxon>
        <taxon>Chitinophagales</taxon>
        <taxon>Chitinophagaceae</taxon>
        <taxon>Chitinophaga</taxon>
    </lineage>
</organism>
<feature type="transmembrane region" description="Helical" evidence="1">
    <location>
        <begin position="85"/>
        <end position="105"/>
    </location>
</feature>
<dbReference type="OrthoDB" id="675847at2"/>
<dbReference type="EMBL" id="RMBX01000006">
    <property type="protein sequence ID" value="RPD40898.1"/>
    <property type="molecule type" value="Genomic_DNA"/>
</dbReference>
<feature type="transmembrane region" description="Helical" evidence="1">
    <location>
        <begin position="28"/>
        <end position="47"/>
    </location>
</feature>
<feature type="transmembrane region" description="Helical" evidence="1">
    <location>
        <begin position="149"/>
        <end position="168"/>
    </location>
</feature>
<keyword evidence="1" id="KW-1133">Transmembrane helix</keyword>
<gene>
    <name evidence="2" type="ORF">EG028_12845</name>
</gene>
<evidence type="ECO:0000256" key="1">
    <source>
        <dbReference type="SAM" id="Phobius"/>
    </source>
</evidence>
<feature type="transmembrane region" description="Helical" evidence="1">
    <location>
        <begin position="117"/>
        <end position="137"/>
    </location>
</feature>
<name>A0A3N4MBN5_9BACT</name>
<comment type="caution">
    <text evidence="2">The sequence shown here is derived from an EMBL/GenBank/DDBJ whole genome shotgun (WGS) entry which is preliminary data.</text>
</comment>
<dbReference type="AlphaFoldDB" id="A0A3N4MBN5"/>
<accession>A0A3N4MBN5</accession>